<dbReference type="EMBL" id="LOTQ01000050">
    <property type="protein sequence ID" value="KUZ99490.1"/>
    <property type="molecule type" value="Genomic_DNA"/>
</dbReference>
<gene>
    <name evidence="1" type="ORF">WI41_25755</name>
</gene>
<reference evidence="1 2" key="1">
    <citation type="submission" date="2015-11" db="EMBL/GenBank/DDBJ databases">
        <title>Expanding the genomic diversity of Burkholderia species for the development of highly accurate diagnostics.</title>
        <authorList>
            <person name="Sahl J."/>
            <person name="Keim P."/>
            <person name="Wagner D."/>
        </authorList>
    </citation>
    <scope>NUCLEOTIDE SEQUENCE [LARGE SCALE GENOMIC DNA]</scope>
    <source>
        <strain evidence="1 2">RF32-BP12</strain>
    </source>
</reference>
<sequence length="79" mass="8370">MRQNTVNLTRTKLRRIALTHGHPADRASGSIPFRIGIVPVMRPTGAPAAARIAHQSIDSRAVSRSIATATSDSTTHAAT</sequence>
<comment type="caution">
    <text evidence="1">The sequence shown here is derived from an EMBL/GenBank/DDBJ whole genome shotgun (WGS) entry which is preliminary data.</text>
</comment>
<accession>A0AAP1BZ70</accession>
<proteinExistence type="predicted"/>
<evidence type="ECO:0000313" key="2">
    <source>
        <dbReference type="Proteomes" id="UP000056450"/>
    </source>
</evidence>
<protein>
    <submittedName>
        <fullName evidence="1">Uncharacterized protein</fullName>
    </submittedName>
</protein>
<dbReference type="AlphaFoldDB" id="A0AAP1BZ70"/>
<name>A0AAP1BZ70_9BURK</name>
<organism evidence="1 2">
    <name type="scientific">Burkholderia latens</name>
    <dbReference type="NCBI Taxonomy" id="488446"/>
    <lineage>
        <taxon>Bacteria</taxon>
        <taxon>Pseudomonadati</taxon>
        <taxon>Pseudomonadota</taxon>
        <taxon>Betaproteobacteria</taxon>
        <taxon>Burkholderiales</taxon>
        <taxon>Burkholderiaceae</taxon>
        <taxon>Burkholderia</taxon>
        <taxon>Burkholderia cepacia complex</taxon>
    </lineage>
</organism>
<evidence type="ECO:0000313" key="1">
    <source>
        <dbReference type="EMBL" id="KUZ99490.1"/>
    </source>
</evidence>
<dbReference type="Proteomes" id="UP000056450">
    <property type="component" value="Unassembled WGS sequence"/>
</dbReference>
<dbReference type="KEGG" id="blat:WK25_28590"/>